<proteinExistence type="predicted"/>
<evidence type="ECO:0000313" key="1">
    <source>
        <dbReference type="EMBL" id="KFW72056.1"/>
    </source>
</evidence>
<dbReference type="EMBL" id="KL225419">
    <property type="protein sequence ID" value="KFW72056.1"/>
    <property type="molecule type" value="Genomic_DNA"/>
</dbReference>
<dbReference type="AlphaFoldDB" id="A0A093P6N5"/>
<feature type="non-terminal residue" evidence="1">
    <location>
        <position position="120"/>
    </location>
</feature>
<feature type="non-terminal residue" evidence="1">
    <location>
        <position position="1"/>
    </location>
</feature>
<gene>
    <name evidence="1" type="ORF">AS28_01990</name>
</gene>
<reference evidence="1 2" key="1">
    <citation type="submission" date="2014-04" db="EMBL/GenBank/DDBJ databases">
        <title>Genome evolution of avian class.</title>
        <authorList>
            <person name="Zhang G."/>
            <person name="Li C."/>
        </authorList>
    </citation>
    <scope>NUCLEOTIDE SEQUENCE [LARGE SCALE GENOMIC DNA]</scope>
    <source>
        <strain evidence="1">BGI_AS28</strain>
    </source>
</reference>
<name>A0A093P6N5_PYGAD</name>
<evidence type="ECO:0000313" key="2">
    <source>
        <dbReference type="Proteomes" id="UP000054081"/>
    </source>
</evidence>
<dbReference type="GO" id="GO:0007508">
    <property type="term" value="P:larval heart development"/>
    <property type="evidence" value="ECO:0007669"/>
    <property type="project" value="TreeGrafter"/>
</dbReference>
<dbReference type="Proteomes" id="UP000054081">
    <property type="component" value="Unassembled WGS sequence"/>
</dbReference>
<dbReference type="GO" id="GO:0061343">
    <property type="term" value="P:cell adhesion involved in heart morphogenesis"/>
    <property type="evidence" value="ECO:0007669"/>
    <property type="project" value="TreeGrafter"/>
</dbReference>
<dbReference type="GO" id="GO:0031012">
    <property type="term" value="C:extracellular matrix"/>
    <property type="evidence" value="ECO:0007669"/>
    <property type="project" value="TreeGrafter"/>
</dbReference>
<accession>A0A093P6N5</accession>
<sequence>GGDWEDEKPPTVGEHQVQDHLRHLKVHKSMGPDEIHPRVLKELADEVAKPLSIVFEKSWQSGEVPIDWKRGNITPIFKKGKKEDPGNYRPVISLTSVPGKIMEQTLLEAMLRHMEDREVI</sequence>
<keyword evidence="2" id="KW-1185">Reference proteome</keyword>
<dbReference type="PANTHER" id="PTHR33395:SF22">
    <property type="entry name" value="REVERSE TRANSCRIPTASE DOMAIN-CONTAINING PROTEIN"/>
    <property type="match status" value="1"/>
</dbReference>
<organism evidence="1 2">
    <name type="scientific">Pygoscelis adeliae</name>
    <name type="common">Adelie penguin</name>
    <dbReference type="NCBI Taxonomy" id="9238"/>
    <lineage>
        <taxon>Eukaryota</taxon>
        <taxon>Metazoa</taxon>
        <taxon>Chordata</taxon>
        <taxon>Craniata</taxon>
        <taxon>Vertebrata</taxon>
        <taxon>Euteleostomi</taxon>
        <taxon>Archelosauria</taxon>
        <taxon>Archosauria</taxon>
        <taxon>Dinosauria</taxon>
        <taxon>Saurischia</taxon>
        <taxon>Theropoda</taxon>
        <taxon>Coelurosauria</taxon>
        <taxon>Aves</taxon>
        <taxon>Neognathae</taxon>
        <taxon>Neoaves</taxon>
        <taxon>Aequornithes</taxon>
        <taxon>Sphenisciformes</taxon>
        <taxon>Spheniscidae</taxon>
        <taxon>Pygoscelis</taxon>
    </lineage>
</organism>
<evidence type="ECO:0008006" key="3">
    <source>
        <dbReference type="Google" id="ProtNLM"/>
    </source>
</evidence>
<protein>
    <recommendedName>
        <fullName evidence="3">RNA-directed DNA polymerase from mobile element jockey</fullName>
    </recommendedName>
</protein>
<dbReference type="PANTHER" id="PTHR33395">
    <property type="entry name" value="TRANSCRIPTASE, PUTATIVE-RELATED-RELATED"/>
    <property type="match status" value="1"/>
</dbReference>